<evidence type="ECO:0000256" key="1">
    <source>
        <dbReference type="ARBA" id="ARBA00004141"/>
    </source>
</evidence>
<dbReference type="GO" id="GO:0015386">
    <property type="term" value="F:potassium:proton antiporter activity"/>
    <property type="evidence" value="ECO:0007669"/>
    <property type="project" value="TreeGrafter"/>
</dbReference>
<feature type="region of interest" description="Disordered" evidence="11">
    <location>
        <begin position="552"/>
        <end position="588"/>
    </location>
</feature>
<feature type="transmembrane region" description="Helical" evidence="12">
    <location>
        <begin position="16"/>
        <end position="35"/>
    </location>
</feature>
<dbReference type="Pfam" id="PF00999">
    <property type="entry name" value="Na_H_Exchanger"/>
    <property type="match status" value="1"/>
</dbReference>
<dbReference type="Proteomes" id="UP001489004">
    <property type="component" value="Unassembled WGS sequence"/>
</dbReference>
<feature type="transmembrane region" description="Helical" evidence="12">
    <location>
        <begin position="246"/>
        <end position="264"/>
    </location>
</feature>
<dbReference type="PANTHER" id="PTHR10110">
    <property type="entry name" value="SODIUM/HYDROGEN EXCHANGER"/>
    <property type="match status" value="1"/>
</dbReference>
<feature type="transmembrane region" description="Helical" evidence="12">
    <location>
        <begin position="270"/>
        <end position="288"/>
    </location>
</feature>
<protein>
    <recommendedName>
        <fullName evidence="13">Cation/H+ exchanger transmembrane domain-containing protein</fullName>
    </recommendedName>
</protein>
<feature type="compositionally biased region" description="Basic and acidic residues" evidence="11">
    <location>
        <begin position="572"/>
        <end position="581"/>
    </location>
</feature>
<dbReference type="InterPro" id="IPR018422">
    <property type="entry name" value="Cation/H_exchanger_CPA1"/>
</dbReference>
<comment type="subcellular location">
    <subcellularLocation>
        <location evidence="1">Membrane</location>
        <topology evidence="1">Multi-pass membrane protein</topology>
    </subcellularLocation>
</comment>
<dbReference type="GO" id="GO:0098719">
    <property type="term" value="P:sodium ion import across plasma membrane"/>
    <property type="evidence" value="ECO:0007669"/>
    <property type="project" value="TreeGrafter"/>
</dbReference>
<keyword evidence="15" id="KW-1185">Reference proteome</keyword>
<dbReference type="InterPro" id="IPR004709">
    <property type="entry name" value="NaH_exchanger"/>
</dbReference>
<keyword evidence="8" id="KW-0739">Sodium transport</keyword>
<feature type="transmembrane region" description="Helical" evidence="12">
    <location>
        <begin position="332"/>
        <end position="354"/>
    </location>
</feature>
<sequence>MTDVTTSAPVAEGDNVHISTGLMVFCMVLWTSLGHKLASNVSFAGEGMAAALMGLLMGMLLLALRGVVLSEELTQKLLTFNHANFFTFFLPPIIFYAGLSVRKKAFFANFLTIGTMGILGTYIAFVVIACLLFAFSRISHFISLADCLALAAIFATTDSVAVLQVLEQERAPLLFSLVFGEGVINDATTVALMHTVEGLGETPTINFATVCLIFGKFSYLFIISLLMGVAFGLAGALLVKKCNASSTPQAVGMIGMVAYLSYLIGDYFKLSGIVSIFCCAVTMSHYALHNISKQQRAATVSAFETLSYLAEGSIFVYVGLDAFDPLKWANMYLGHAAILFVVVLFLLLFSRAVFTFPIMLLHNRFSKEKLKITEIVVIWWAGAMRGAVSVALVYYYYDPDGKTIDRQRSTLITMTLTIVLFSTMVFGGVTRPLLDFLLGKEEHPRGRGGHGEVEMTPGHGDTQYAVVNVHDQGYDTDGTCFSGSYYDEDDEDRAYNDTAGLLGAAAPLSSDDGALMEADDSNSLATDNPVHQAAELPMKVPKVDDQARLPLGRFLSPPRAGLPQQAGGSRSSSRDGSRPGSREQSPMRVRFAEGGARASGLARVSAGPLLGGLHDGQSSSGQSSPMRSQSAALPSLTIPGDQQHEGRITEWWASFDKHYMRPLFTNAQGDDWTPRGDNQPDSATLRSIRSAPGSPRRIGSFSAGASPVSTPFRGPRSASMTAISRPPAMQHQQTRMANTLFPNSPTSPPAL</sequence>
<evidence type="ECO:0000256" key="12">
    <source>
        <dbReference type="SAM" id="Phobius"/>
    </source>
</evidence>
<dbReference type="EMBL" id="JALJOR010000002">
    <property type="protein sequence ID" value="KAK9823397.1"/>
    <property type="molecule type" value="Genomic_DNA"/>
</dbReference>
<evidence type="ECO:0000256" key="11">
    <source>
        <dbReference type="SAM" id="MobiDB-lite"/>
    </source>
</evidence>
<evidence type="ECO:0000256" key="6">
    <source>
        <dbReference type="ARBA" id="ARBA00023065"/>
    </source>
</evidence>
<dbReference type="GO" id="GO:0051453">
    <property type="term" value="P:regulation of intracellular pH"/>
    <property type="evidence" value="ECO:0007669"/>
    <property type="project" value="TreeGrafter"/>
</dbReference>
<dbReference type="GO" id="GO:0015385">
    <property type="term" value="F:sodium:proton antiporter activity"/>
    <property type="evidence" value="ECO:0007669"/>
    <property type="project" value="InterPro"/>
</dbReference>
<comment type="catalytic activity">
    <reaction evidence="9">
        <text>Na(+)(in) + H(+)(out) = Na(+)(out) + H(+)(in)</text>
        <dbReference type="Rhea" id="RHEA:29419"/>
        <dbReference type="ChEBI" id="CHEBI:15378"/>
        <dbReference type="ChEBI" id="CHEBI:29101"/>
    </reaction>
</comment>
<feature type="transmembrane region" description="Helical" evidence="12">
    <location>
        <begin position="375"/>
        <end position="397"/>
    </location>
</feature>
<evidence type="ECO:0000259" key="13">
    <source>
        <dbReference type="Pfam" id="PF00999"/>
    </source>
</evidence>
<evidence type="ECO:0000256" key="9">
    <source>
        <dbReference type="ARBA" id="ARBA00047524"/>
    </source>
</evidence>
<keyword evidence="2" id="KW-0813">Transport</keyword>
<dbReference type="PRINTS" id="PR01084">
    <property type="entry name" value="NAHEXCHNGR"/>
</dbReference>
<feature type="compositionally biased region" description="Low complexity" evidence="11">
    <location>
        <begin position="615"/>
        <end position="630"/>
    </location>
</feature>
<feature type="region of interest" description="Disordered" evidence="11">
    <location>
        <begin position="607"/>
        <end position="644"/>
    </location>
</feature>
<dbReference type="Gene3D" id="6.10.140.1330">
    <property type="match status" value="1"/>
</dbReference>
<proteinExistence type="predicted"/>
<evidence type="ECO:0000313" key="15">
    <source>
        <dbReference type="Proteomes" id="UP001489004"/>
    </source>
</evidence>
<feature type="compositionally biased region" description="Polar residues" evidence="11">
    <location>
        <begin position="730"/>
        <end position="744"/>
    </location>
</feature>
<feature type="transmembrane region" description="Helical" evidence="12">
    <location>
        <begin position="216"/>
        <end position="239"/>
    </location>
</feature>
<keyword evidence="5" id="KW-0915">Sodium</keyword>
<dbReference type="AlphaFoldDB" id="A0AAW1QQP7"/>
<organism evidence="14 15">
    <name type="scientific">[Myrmecia] bisecta</name>
    <dbReference type="NCBI Taxonomy" id="41462"/>
    <lineage>
        <taxon>Eukaryota</taxon>
        <taxon>Viridiplantae</taxon>
        <taxon>Chlorophyta</taxon>
        <taxon>core chlorophytes</taxon>
        <taxon>Trebouxiophyceae</taxon>
        <taxon>Trebouxiales</taxon>
        <taxon>Trebouxiaceae</taxon>
        <taxon>Myrmecia</taxon>
    </lineage>
</organism>
<evidence type="ECO:0000256" key="3">
    <source>
        <dbReference type="ARBA" id="ARBA00022692"/>
    </source>
</evidence>
<evidence type="ECO:0000256" key="4">
    <source>
        <dbReference type="ARBA" id="ARBA00022989"/>
    </source>
</evidence>
<keyword evidence="6" id="KW-0406">Ion transport</keyword>
<evidence type="ECO:0000256" key="8">
    <source>
        <dbReference type="ARBA" id="ARBA00023201"/>
    </source>
</evidence>
<dbReference type="PANTHER" id="PTHR10110:SF197">
    <property type="entry name" value="SODIUM_HYDROGEN EXCHANGER"/>
    <property type="match status" value="1"/>
</dbReference>
<comment type="caution">
    <text evidence="14">The sequence shown here is derived from an EMBL/GenBank/DDBJ whole genome shotgun (WGS) entry which is preliminary data.</text>
</comment>
<gene>
    <name evidence="14" type="ORF">WJX72_002484</name>
</gene>
<comment type="catalytic activity">
    <reaction evidence="10">
        <text>K(+)(in) + H(+)(out) = K(+)(out) + H(+)(in)</text>
        <dbReference type="Rhea" id="RHEA:29467"/>
        <dbReference type="ChEBI" id="CHEBI:15378"/>
        <dbReference type="ChEBI" id="CHEBI:29103"/>
    </reaction>
</comment>
<feature type="transmembrane region" description="Helical" evidence="12">
    <location>
        <begin position="106"/>
        <end position="135"/>
    </location>
</feature>
<keyword evidence="7 12" id="KW-0472">Membrane</keyword>
<name>A0AAW1QQP7_9CHLO</name>
<evidence type="ECO:0000256" key="5">
    <source>
        <dbReference type="ARBA" id="ARBA00023053"/>
    </source>
</evidence>
<feature type="transmembrane region" description="Helical" evidence="12">
    <location>
        <begin position="409"/>
        <end position="430"/>
    </location>
</feature>
<dbReference type="InterPro" id="IPR006153">
    <property type="entry name" value="Cation/H_exchanger_TM"/>
</dbReference>
<evidence type="ECO:0000256" key="2">
    <source>
        <dbReference type="ARBA" id="ARBA00022448"/>
    </source>
</evidence>
<accession>A0AAW1QQP7</accession>
<feature type="transmembrane region" description="Helical" evidence="12">
    <location>
        <begin position="80"/>
        <end position="99"/>
    </location>
</feature>
<keyword evidence="3 12" id="KW-0812">Transmembrane</keyword>
<dbReference type="GO" id="GO:0005886">
    <property type="term" value="C:plasma membrane"/>
    <property type="evidence" value="ECO:0007669"/>
    <property type="project" value="TreeGrafter"/>
</dbReference>
<feature type="transmembrane region" description="Helical" evidence="12">
    <location>
        <begin position="47"/>
        <end position="68"/>
    </location>
</feature>
<feature type="domain" description="Cation/H+ exchanger transmembrane" evidence="13">
    <location>
        <begin position="44"/>
        <end position="434"/>
    </location>
</feature>
<reference evidence="14 15" key="1">
    <citation type="journal article" date="2024" name="Nat. Commun.">
        <title>Phylogenomics reveals the evolutionary origins of lichenization in chlorophyte algae.</title>
        <authorList>
            <person name="Puginier C."/>
            <person name="Libourel C."/>
            <person name="Otte J."/>
            <person name="Skaloud P."/>
            <person name="Haon M."/>
            <person name="Grisel S."/>
            <person name="Petersen M."/>
            <person name="Berrin J.G."/>
            <person name="Delaux P.M."/>
            <person name="Dal Grande F."/>
            <person name="Keller J."/>
        </authorList>
    </citation>
    <scope>NUCLEOTIDE SEQUENCE [LARGE SCALE GENOMIC DNA]</scope>
    <source>
        <strain evidence="14 15">SAG 2043</strain>
    </source>
</reference>
<feature type="region of interest" description="Disordered" evidence="11">
    <location>
        <begin position="665"/>
        <end position="751"/>
    </location>
</feature>
<evidence type="ECO:0000313" key="14">
    <source>
        <dbReference type="EMBL" id="KAK9823397.1"/>
    </source>
</evidence>
<evidence type="ECO:0000256" key="10">
    <source>
        <dbReference type="ARBA" id="ARBA00047912"/>
    </source>
</evidence>
<evidence type="ECO:0000256" key="7">
    <source>
        <dbReference type="ARBA" id="ARBA00023136"/>
    </source>
</evidence>
<keyword evidence="4 12" id="KW-1133">Transmembrane helix</keyword>